<dbReference type="SFLD" id="SFLDG01150">
    <property type="entry name" value="Main.1:_Beta-like"/>
    <property type="match status" value="1"/>
</dbReference>
<dbReference type="CDD" id="cd03046">
    <property type="entry name" value="GST_N_GTT1_like"/>
    <property type="match status" value="1"/>
</dbReference>
<comment type="caution">
    <text evidence="4">The sequence shown here is derived from an EMBL/GenBank/DDBJ whole genome shotgun (WGS) entry which is preliminary data.</text>
</comment>
<dbReference type="Proteomes" id="UP001595379">
    <property type="component" value="Unassembled WGS sequence"/>
</dbReference>
<name>A0ABV6ZXC2_9PROT</name>
<dbReference type="Gene3D" id="3.40.30.10">
    <property type="entry name" value="Glutaredoxin"/>
    <property type="match status" value="1"/>
</dbReference>
<dbReference type="Pfam" id="PF00043">
    <property type="entry name" value="GST_C"/>
    <property type="match status" value="1"/>
</dbReference>
<feature type="domain" description="GST C-terminal" evidence="3">
    <location>
        <begin position="88"/>
        <end position="206"/>
    </location>
</feature>
<accession>A0ABV6ZXC2</accession>
<dbReference type="PANTHER" id="PTHR44051">
    <property type="entry name" value="GLUTATHIONE S-TRANSFERASE-RELATED"/>
    <property type="match status" value="1"/>
</dbReference>
<evidence type="ECO:0000256" key="1">
    <source>
        <dbReference type="RuleBase" id="RU003494"/>
    </source>
</evidence>
<dbReference type="InterPro" id="IPR040079">
    <property type="entry name" value="Glutathione_S-Trfase"/>
</dbReference>
<dbReference type="InterPro" id="IPR004045">
    <property type="entry name" value="Glutathione_S-Trfase_N"/>
</dbReference>
<evidence type="ECO:0000259" key="3">
    <source>
        <dbReference type="PROSITE" id="PS50405"/>
    </source>
</evidence>
<dbReference type="InterPro" id="IPR004046">
    <property type="entry name" value="GST_C"/>
</dbReference>
<gene>
    <name evidence="4" type="ORF">ACFOOR_08450</name>
</gene>
<dbReference type="InterPro" id="IPR036282">
    <property type="entry name" value="Glutathione-S-Trfase_C_sf"/>
</dbReference>
<dbReference type="EMBL" id="JBHRSV010000016">
    <property type="protein sequence ID" value="MFC2926135.1"/>
    <property type="molecule type" value="Genomic_DNA"/>
</dbReference>
<dbReference type="PROSITE" id="PS50404">
    <property type="entry name" value="GST_NTER"/>
    <property type="match status" value="1"/>
</dbReference>
<reference evidence="5" key="1">
    <citation type="journal article" date="2019" name="Int. J. Syst. Evol. Microbiol.">
        <title>The Global Catalogue of Microorganisms (GCM) 10K type strain sequencing project: providing services to taxonomists for standard genome sequencing and annotation.</title>
        <authorList>
            <consortium name="The Broad Institute Genomics Platform"/>
            <consortium name="The Broad Institute Genome Sequencing Center for Infectious Disease"/>
            <person name="Wu L."/>
            <person name="Ma J."/>
        </authorList>
    </citation>
    <scope>NUCLEOTIDE SEQUENCE [LARGE SCALE GENOMIC DNA]</scope>
    <source>
        <strain evidence="5">KCTC 52487</strain>
    </source>
</reference>
<dbReference type="Gene3D" id="1.20.1050.10">
    <property type="match status" value="1"/>
</dbReference>
<evidence type="ECO:0000313" key="4">
    <source>
        <dbReference type="EMBL" id="MFC2926135.1"/>
    </source>
</evidence>
<proteinExistence type="inferred from homology"/>
<dbReference type="SFLD" id="SFLDS00019">
    <property type="entry name" value="Glutathione_Transferase_(cytos"/>
    <property type="match status" value="1"/>
</dbReference>
<comment type="similarity">
    <text evidence="1">Belongs to the GST superfamily.</text>
</comment>
<dbReference type="PANTHER" id="PTHR44051:SF8">
    <property type="entry name" value="GLUTATHIONE S-TRANSFERASE GSTA"/>
    <property type="match status" value="1"/>
</dbReference>
<dbReference type="SUPFAM" id="SSF52833">
    <property type="entry name" value="Thioredoxin-like"/>
    <property type="match status" value="1"/>
</dbReference>
<keyword evidence="5" id="KW-1185">Reference proteome</keyword>
<dbReference type="SUPFAM" id="SSF47616">
    <property type="entry name" value="GST C-terminal domain-like"/>
    <property type="match status" value="1"/>
</dbReference>
<feature type="domain" description="GST N-terminal" evidence="2">
    <location>
        <begin position="1"/>
        <end position="82"/>
    </location>
</feature>
<dbReference type="InterPro" id="IPR010987">
    <property type="entry name" value="Glutathione-S-Trfase_C-like"/>
</dbReference>
<sequence length="206" mass="23521">MSDLVLYHAPRTRSVRVRWALEEMGLPYRLERVDFTKRPPGGEEFTRINPLQKLPALTDDGVAISESNAIIQYLIGRYGPTDIEVKPDEADYGRYLQFLHFGEGGMTMPVSLLLAHTFLLPEDQRNPALAKWARHEVAKLLKYIDEYGLMDRDWLAAGRFTAADISVVYMLLLLKLIKEFDTAPDTVKAYFARATEREAWKKASAD</sequence>
<dbReference type="InterPro" id="IPR036249">
    <property type="entry name" value="Thioredoxin-like_sf"/>
</dbReference>
<dbReference type="Pfam" id="PF02798">
    <property type="entry name" value="GST_N"/>
    <property type="match status" value="1"/>
</dbReference>
<evidence type="ECO:0000313" key="5">
    <source>
        <dbReference type="Proteomes" id="UP001595379"/>
    </source>
</evidence>
<dbReference type="PROSITE" id="PS50405">
    <property type="entry name" value="GST_CTER"/>
    <property type="match status" value="1"/>
</dbReference>
<evidence type="ECO:0000259" key="2">
    <source>
        <dbReference type="PROSITE" id="PS50404"/>
    </source>
</evidence>
<dbReference type="SFLD" id="SFLDG00358">
    <property type="entry name" value="Main_(cytGST)"/>
    <property type="match status" value="1"/>
</dbReference>
<organism evidence="4 5">
    <name type="scientific">Hyphobacterium vulgare</name>
    <dbReference type="NCBI Taxonomy" id="1736751"/>
    <lineage>
        <taxon>Bacteria</taxon>
        <taxon>Pseudomonadati</taxon>
        <taxon>Pseudomonadota</taxon>
        <taxon>Alphaproteobacteria</taxon>
        <taxon>Maricaulales</taxon>
        <taxon>Maricaulaceae</taxon>
        <taxon>Hyphobacterium</taxon>
    </lineage>
</organism>
<protein>
    <submittedName>
        <fullName evidence="4">Glutathione S-transferase family protein</fullName>
    </submittedName>
</protein>
<dbReference type="RefSeq" id="WP_343164453.1">
    <property type="nucleotide sequence ID" value="NZ_JBHRSV010000016.1"/>
</dbReference>